<dbReference type="EMBL" id="CANL01000001">
    <property type="protein sequence ID" value="CCM62067.1"/>
    <property type="molecule type" value="Genomic_DNA"/>
</dbReference>
<dbReference type="CDD" id="cd00293">
    <property type="entry name" value="USP-like"/>
    <property type="match status" value="1"/>
</dbReference>
<dbReference type="Proteomes" id="UP000018291">
    <property type="component" value="Unassembled WGS sequence"/>
</dbReference>
<evidence type="ECO:0000313" key="4">
    <source>
        <dbReference type="Proteomes" id="UP000018291"/>
    </source>
</evidence>
<gene>
    <name evidence="3" type="ORF">BN381_10298</name>
</gene>
<evidence type="ECO:0000313" key="3">
    <source>
        <dbReference type="EMBL" id="CCM62067.1"/>
    </source>
</evidence>
<dbReference type="eggNOG" id="COG0589">
    <property type="taxonomic scope" value="Bacteria"/>
</dbReference>
<dbReference type="STRING" id="1229780.BN381_10298"/>
<dbReference type="AlphaFoldDB" id="R4Z0A8"/>
<evidence type="ECO:0000256" key="1">
    <source>
        <dbReference type="ARBA" id="ARBA00008791"/>
    </source>
</evidence>
<evidence type="ECO:0000259" key="2">
    <source>
        <dbReference type="Pfam" id="PF00582"/>
    </source>
</evidence>
<dbReference type="Pfam" id="PF00582">
    <property type="entry name" value="Usp"/>
    <property type="match status" value="2"/>
</dbReference>
<dbReference type="SUPFAM" id="SSF52402">
    <property type="entry name" value="Adenine nucleotide alpha hydrolases-like"/>
    <property type="match status" value="2"/>
</dbReference>
<protein>
    <recommendedName>
        <fullName evidence="2">UspA domain-containing protein</fullName>
    </recommendedName>
</protein>
<dbReference type="CDD" id="cd23659">
    <property type="entry name" value="USP_At3g01520-like"/>
    <property type="match status" value="1"/>
</dbReference>
<dbReference type="RefSeq" id="WP_012223114.1">
    <property type="nucleotide sequence ID" value="NZ_HG422565.1"/>
</dbReference>
<dbReference type="Gene3D" id="3.40.50.620">
    <property type="entry name" value="HUPs"/>
    <property type="match status" value="2"/>
</dbReference>
<keyword evidence="4" id="KW-1185">Reference proteome</keyword>
<dbReference type="PANTHER" id="PTHR46268">
    <property type="entry name" value="STRESS RESPONSE PROTEIN NHAX"/>
    <property type="match status" value="1"/>
</dbReference>
<comment type="similarity">
    <text evidence="1">Belongs to the universal stress protein A family.</text>
</comment>
<feature type="domain" description="UspA" evidence="2">
    <location>
        <begin position="2"/>
        <end position="132"/>
    </location>
</feature>
<reference evidence="3 4" key="1">
    <citation type="journal article" date="2013" name="ISME J.">
        <title>Metabolic model for the filamentous 'Candidatus Microthrix parvicella' based on genomic and metagenomic analyses.</title>
        <authorList>
            <person name="Jon McIlroy S."/>
            <person name="Kristiansen R."/>
            <person name="Albertsen M."/>
            <person name="Michael Karst S."/>
            <person name="Rossetti S."/>
            <person name="Lund Nielsen J."/>
            <person name="Tandoi V."/>
            <person name="James Seviour R."/>
            <person name="Nielsen P.H."/>
        </authorList>
    </citation>
    <scope>NUCLEOTIDE SEQUENCE [LARGE SCALE GENOMIC DNA]</scope>
    <source>
        <strain evidence="3 4">RN1</strain>
    </source>
</reference>
<dbReference type="InterPro" id="IPR014729">
    <property type="entry name" value="Rossmann-like_a/b/a_fold"/>
</dbReference>
<proteinExistence type="inferred from homology"/>
<dbReference type="HOGENOM" id="CLU_049301_2_1_11"/>
<organism evidence="3 4">
    <name type="scientific">Candidatus Neomicrothrix parvicella RN1</name>
    <dbReference type="NCBI Taxonomy" id="1229780"/>
    <lineage>
        <taxon>Bacteria</taxon>
        <taxon>Bacillati</taxon>
        <taxon>Actinomycetota</taxon>
        <taxon>Acidimicrobiia</taxon>
        <taxon>Acidimicrobiales</taxon>
        <taxon>Microthrixaceae</taxon>
        <taxon>Candidatus Neomicrothrix</taxon>
    </lineage>
</organism>
<dbReference type="PRINTS" id="PR01438">
    <property type="entry name" value="UNVRSLSTRESS"/>
</dbReference>
<comment type="caution">
    <text evidence="3">The sequence shown here is derived from an EMBL/GenBank/DDBJ whole genome shotgun (WGS) entry which is preliminary data.</text>
</comment>
<dbReference type="InterPro" id="IPR006016">
    <property type="entry name" value="UspA"/>
</dbReference>
<dbReference type="InterPro" id="IPR006015">
    <property type="entry name" value="Universal_stress_UspA"/>
</dbReference>
<name>R4Z0A8_9ACTN</name>
<dbReference type="PANTHER" id="PTHR46268:SF6">
    <property type="entry name" value="UNIVERSAL STRESS PROTEIN UP12"/>
    <property type="match status" value="1"/>
</dbReference>
<feature type="domain" description="UspA" evidence="2">
    <location>
        <begin position="145"/>
        <end position="283"/>
    </location>
</feature>
<accession>R4Z0A8</accession>
<sequence>MKIVVGMDGSDASIEALRFAADEAETLDADLTAVTVWEMPPLALGYVSAADASGAMDPWLEKAVDATLGEAGEKVTRRVETGSASAALLRVAEDADLLVVGSRGHGALAGVILGSVSNQLANHADCPLTVLPAPRDGSSHDPDGPIVVGVDGSSNATAALHWAADRAVRLGRRLRVVMAWRGEVAGWLAGTDVLDEWPADDDFKAQARDMLTEVVDEARLPDSLEVDLVLGEGAPATVIREACGGASMLVLGARGRGGFMGLLLGSVTAHLLNHLEGPTTVVPSS</sequence>
<dbReference type="OrthoDB" id="3174546at2"/>